<feature type="chain" id="PRO_5045429600" description="Natural cytotoxicity triggering receptor 1" evidence="16">
    <location>
        <begin position="18"/>
        <end position="705"/>
    </location>
</feature>
<evidence type="ECO:0000313" key="18">
    <source>
        <dbReference type="Proteomes" id="UP001652624"/>
    </source>
</evidence>
<keyword evidence="7" id="KW-1133">Transmembrane helix</keyword>
<keyword evidence="9" id="KW-1015">Disulfide bond</keyword>
<feature type="domain" description="Immunoglobulin" evidence="17">
    <location>
        <begin position="554"/>
        <end position="642"/>
    </location>
</feature>
<dbReference type="Proteomes" id="UP001652624">
    <property type="component" value="Chromosome 2"/>
</dbReference>
<evidence type="ECO:0000256" key="7">
    <source>
        <dbReference type="ARBA" id="ARBA00022989"/>
    </source>
</evidence>
<evidence type="ECO:0000256" key="1">
    <source>
        <dbReference type="ARBA" id="ARBA00004251"/>
    </source>
</evidence>
<keyword evidence="5 16" id="KW-0732">Signal</keyword>
<dbReference type="SMART" id="SM00409">
    <property type="entry name" value="IG"/>
    <property type="match status" value="4"/>
</dbReference>
<evidence type="ECO:0000256" key="3">
    <source>
        <dbReference type="ARBA" id="ARBA00022475"/>
    </source>
</evidence>
<dbReference type="SUPFAM" id="SSF48726">
    <property type="entry name" value="Immunoglobulin"/>
    <property type="match status" value="4"/>
</dbReference>
<keyword evidence="6" id="KW-0677">Repeat</keyword>
<comment type="similarity">
    <text evidence="2">Belongs to the natural cytotoxicity receptor (NCR) family.</text>
</comment>
<evidence type="ECO:0000256" key="9">
    <source>
        <dbReference type="ARBA" id="ARBA00023157"/>
    </source>
</evidence>
<dbReference type="InterPro" id="IPR003599">
    <property type="entry name" value="Ig_sub"/>
</dbReference>
<comment type="subcellular location">
    <subcellularLocation>
        <location evidence="1">Cell membrane</location>
        <topology evidence="1">Single-pass type I membrane protein</topology>
    </subcellularLocation>
</comment>
<feature type="domain" description="Immunoglobulin" evidence="17">
    <location>
        <begin position="130"/>
        <end position="212"/>
    </location>
</feature>
<keyword evidence="12" id="KW-0393">Immunoglobulin domain</keyword>
<evidence type="ECO:0000256" key="11">
    <source>
        <dbReference type="ARBA" id="ARBA00023180"/>
    </source>
</evidence>
<evidence type="ECO:0000256" key="5">
    <source>
        <dbReference type="ARBA" id="ARBA00022729"/>
    </source>
</evidence>
<evidence type="ECO:0000256" key="14">
    <source>
        <dbReference type="ARBA" id="ARBA00041225"/>
    </source>
</evidence>
<keyword evidence="18" id="KW-1185">Reference proteome</keyword>
<sequence>MPPALAALLWVLGLCLSQKTSTQMEPLPTPLLAARPSSMVPQGRPVMLRCQGATQALEYQLHFGGQLLASRRPEPRGRRDRMDFLVPAMTLHTAGRYRCCYRGPEQWSEPSNILELVVTELYDTPRLSVHPGPRVTPGEDVTFYCHLEAATSKFFLVKKGQGSKPQSRHGAGQVAFALGPVTTAHRGTYRCFGSYNDYAWSFPSEPLRLLVIDGLENSSSAPADTSSPDAWDAYLSVTEPGFQDGRKPRPLGPLDPEPPAGWPGRPGAADRRGAPGGRLAQPQASSGGDREGFSLEKVLDQQSEEAELRAELGLGLGWEKEARLPDNTGAGLYPHLEHILSNGPGVATLSFTESAAWAPSAENRVRLGLAGLVLLVLGVLLAEDWDPHPSPSPRPPCSWFLEGPFQILGVGQGTQGLGIMAGLLPTLLCLGWCVGWRVQALTEFGPRPRIMAGPTSLVLRGQSVIILCQGPRIVLGEKVYRIDRDGCPVAGDTELLRVASYGVSLHITNMTAAYAGLYTCSYQVGDSWSLPSLPLALFMAGAYDKPSLSSLEGSTAISTAFGTDVKLRCFSRTRFDVFILVRNYEKDTVQNQSCDPQDAHQAIFSLDHVTFLQAGTYRCFGALREQPYVWSYSSDPLQLEVTENPTTTPLPPDREEKGESAAWAPSAKNRVRLGLAGLILLVLGVLLAEAWCSHHRTCPAPRGSS</sequence>
<reference evidence="18" key="1">
    <citation type="submission" date="2025-05" db="UniProtKB">
        <authorList>
            <consortium name="RefSeq"/>
        </authorList>
    </citation>
    <scope>NUCLEOTIDE SEQUENCE [LARGE SCALE GENOMIC DNA]</scope>
</reference>
<evidence type="ECO:0000256" key="10">
    <source>
        <dbReference type="ARBA" id="ARBA00023170"/>
    </source>
</evidence>
<evidence type="ECO:0000256" key="8">
    <source>
        <dbReference type="ARBA" id="ARBA00023136"/>
    </source>
</evidence>
<accession>A0ABM3X116</accession>
<feature type="region of interest" description="Disordered" evidence="15">
    <location>
        <begin position="643"/>
        <end position="662"/>
    </location>
</feature>
<dbReference type="Gene3D" id="2.60.40.10">
    <property type="entry name" value="Immunoglobulins"/>
    <property type="match status" value="4"/>
</dbReference>
<evidence type="ECO:0000256" key="6">
    <source>
        <dbReference type="ARBA" id="ARBA00022737"/>
    </source>
</evidence>
<proteinExistence type="inferred from homology"/>
<keyword evidence="10" id="KW-0675">Receptor</keyword>
<evidence type="ECO:0000256" key="12">
    <source>
        <dbReference type="ARBA" id="ARBA00023319"/>
    </source>
</evidence>
<feature type="signal peptide" evidence="16">
    <location>
        <begin position="1"/>
        <end position="17"/>
    </location>
</feature>
<protein>
    <recommendedName>
        <fullName evidence="13">Natural cytotoxicity triggering receptor 1</fullName>
    </recommendedName>
    <alternativeName>
        <fullName evidence="14">Natural killer cell p46-related protein</fullName>
    </alternativeName>
</protein>
<reference evidence="19" key="2">
    <citation type="submission" date="2025-08" db="UniProtKB">
        <authorList>
            <consortium name="RefSeq"/>
        </authorList>
    </citation>
    <scope>IDENTIFICATION</scope>
</reference>
<feature type="region of interest" description="Disordered" evidence="15">
    <location>
        <begin position="239"/>
        <end position="292"/>
    </location>
</feature>
<evidence type="ECO:0000256" key="16">
    <source>
        <dbReference type="SAM" id="SignalP"/>
    </source>
</evidence>
<keyword evidence="11" id="KW-0325">Glycoprotein</keyword>
<evidence type="ECO:0000256" key="13">
    <source>
        <dbReference type="ARBA" id="ARBA00040484"/>
    </source>
</evidence>
<dbReference type="PANTHER" id="PTHR11738">
    <property type="entry name" value="MHC CLASS I NK CELL RECEPTOR"/>
    <property type="match status" value="1"/>
</dbReference>
<dbReference type="PANTHER" id="PTHR11738:SF14">
    <property type="entry name" value="NATURAL CYTOTOXICITY TRIGGERING RECEPTOR 1"/>
    <property type="match status" value="1"/>
</dbReference>
<dbReference type="InterPro" id="IPR013783">
    <property type="entry name" value="Ig-like_fold"/>
</dbReference>
<evidence type="ECO:0000256" key="15">
    <source>
        <dbReference type="SAM" id="MobiDB-lite"/>
    </source>
</evidence>
<dbReference type="RefSeq" id="XP_060042510.1">
    <property type="nucleotide sequence ID" value="XM_060186527.1"/>
</dbReference>
<keyword evidence="8" id="KW-0472">Membrane</keyword>
<dbReference type="InterPro" id="IPR050412">
    <property type="entry name" value="Ig-like_Receptors_ImmuneReg"/>
</dbReference>
<feature type="domain" description="Immunoglobulin" evidence="17">
    <location>
        <begin position="453"/>
        <end position="538"/>
    </location>
</feature>
<evidence type="ECO:0000256" key="4">
    <source>
        <dbReference type="ARBA" id="ARBA00022692"/>
    </source>
</evidence>
<evidence type="ECO:0000313" key="19">
    <source>
        <dbReference type="RefSeq" id="XP_060042510.1"/>
    </source>
</evidence>
<name>A0ABM3X116_ERIEU</name>
<organism evidence="18 19">
    <name type="scientific">Erinaceus europaeus</name>
    <name type="common">Western European hedgehog</name>
    <dbReference type="NCBI Taxonomy" id="9365"/>
    <lineage>
        <taxon>Eukaryota</taxon>
        <taxon>Metazoa</taxon>
        <taxon>Chordata</taxon>
        <taxon>Craniata</taxon>
        <taxon>Vertebrata</taxon>
        <taxon>Euteleostomi</taxon>
        <taxon>Mammalia</taxon>
        <taxon>Eutheria</taxon>
        <taxon>Laurasiatheria</taxon>
        <taxon>Eulipotyphla</taxon>
        <taxon>Erinaceidae</taxon>
        <taxon>Erinaceinae</taxon>
        <taxon>Erinaceus</taxon>
    </lineage>
</organism>
<feature type="compositionally biased region" description="Pro residues" evidence="15">
    <location>
        <begin position="250"/>
        <end position="261"/>
    </location>
</feature>
<feature type="domain" description="Immunoglobulin" evidence="17">
    <location>
        <begin position="35"/>
        <end position="119"/>
    </location>
</feature>
<evidence type="ECO:0000256" key="2">
    <source>
        <dbReference type="ARBA" id="ARBA00006531"/>
    </source>
</evidence>
<evidence type="ECO:0000259" key="17">
    <source>
        <dbReference type="SMART" id="SM00409"/>
    </source>
</evidence>
<dbReference type="GeneID" id="103124474"/>
<keyword evidence="3" id="KW-1003">Cell membrane</keyword>
<gene>
    <name evidence="19" type="primary">LOC103124474</name>
</gene>
<dbReference type="InterPro" id="IPR036179">
    <property type="entry name" value="Ig-like_dom_sf"/>
</dbReference>
<dbReference type="Pfam" id="PF13895">
    <property type="entry name" value="Ig_2"/>
    <property type="match status" value="1"/>
</dbReference>
<keyword evidence="4" id="KW-0812">Transmembrane</keyword>